<evidence type="ECO:0000313" key="12">
    <source>
        <dbReference type="Proteomes" id="UP000295106"/>
    </source>
</evidence>
<keyword evidence="7" id="KW-0482">Metalloprotease</keyword>
<accession>A0A4R2MIZ1</accession>
<comment type="caution">
    <text evidence="11">The sequence shown here is derived from an EMBL/GenBank/DDBJ whole genome shotgun (WGS) entry which is preliminary data.</text>
</comment>
<feature type="transmembrane region" description="Helical" evidence="8">
    <location>
        <begin position="25"/>
        <end position="47"/>
    </location>
</feature>
<dbReference type="InterPro" id="IPR011055">
    <property type="entry name" value="Dup_hybrid_motif"/>
</dbReference>
<evidence type="ECO:0000256" key="6">
    <source>
        <dbReference type="ARBA" id="ARBA00022833"/>
    </source>
</evidence>
<evidence type="ECO:0000256" key="4">
    <source>
        <dbReference type="ARBA" id="ARBA00022723"/>
    </source>
</evidence>
<keyword evidence="8" id="KW-0812">Transmembrane</keyword>
<dbReference type="GO" id="GO:0006508">
    <property type="term" value="P:proteolysis"/>
    <property type="evidence" value="ECO:0007669"/>
    <property type="project" value="UniProtKB-KW"/>
</dbReference>
<keyword evidence="8" id="KW-0472">Membrane</keyword>
<keyword evidence="6" id="KW-0862">Zinc</keyword>
<keyword evidence="8" id="KW-1133">Transmembrane helix</keyword>
<evidence type="ECO:0000256" key="7">
    <source>
        <dbReference type="ARBA" id="ARBA00023049"/>
    </source>
</evidence>
<gene>
    <name evidence="11" type="ORF">EV684_101127</name>
</gene>
<dbReference type="InterPro" id="IPR016047">
    <property type="entry name" value="M23ase_b-sheet_dom"/>
</dbReference>
<keyword evidence="3" id="KW-0645">Protease</keyword>
<evidence type="ECO:0000256" key="3">
    <source>
        <dbReference type="ARBA" id="ARBA00022670"/>
    </source>
</evidence>
<dbReference type="PANTHER" id="PTHR21666:SF288">
    <property type="entry name" value="CELL DIVISION PROTEIN YTFB"/>
    <property type="match status" value="1"/>
</dbReference>
<dbReference type="EMBL" id="SLXD01000001">
    <property type="protein sequence ID" value="TCP05255.1"/>
    <property type="molecule type" value="Genomic_DNA"/>
</dbReference>
<dbReference type="GO" id="GO:0004222">
    <property type="term" value="F:metalloendopeptidase activity"/>
    <property type="evidence" value="ECO:0007669"/>
    <property type="project" value="TreeGrafter"/>
</dbReference>
<feature type="domain" description="M23ase beta-sheet core" evidence="9">
    <location>
        <begin position="318"/>
        <end position="412"/>
    </location>
</feature>
<proteinExistence type="predicted"/>
<feature type="domain" description="Csd3-like second N-terminal" evidence="10">
    <location>
        <begin position="186"/>
        <end position="305"/>
    </location>
</feature>
<protein>
    <submittedName>
        <fullName evidence="11">Murein DD-endopeptidase MepM/ murein hydrolase activator NlpD</fullName>
    </submittedName>
</protein>
<dbReference type="Gene3D" id="2.70.70.10">
    <property type="entry name" value="Glucose Permease (Domain IIA)"/>
    <property type="match status" value="1"/>
</dbReference>
<dbReference type="OrthoDB" id="9815245at2"/>
<dbReference type="SUPFAM" id="SSF51261">
    <property type="entry name" value="Duplicated hybrid motif"/>
    <property type="match status" value="1"/>
</dbReference>
<dbReference type="CDD" id="cd12797">
    <property type="entry name" value="M23_peptidase"/>
    <property type="match status" value="1"/>
</dbReference>
<evidence type="ECO:0000256" key="5">
    <source>
        <dbReference type="ARBA" id="ARBA00022801"/>
    </source>
</evidence>
<name>A0A4R2MIZ1_RUBGE</name>
<dbReference type="InterPro" id="IPR045834">
    <property type="entry name" value="Csd3_N2"/>
</dbReference>
<evidence type="ECO:0000256" key="8">
    <source>
        <dbReference type="SAM" id="Phobius"/>
    </source>
</evidence>
<reference evidence="11 12" key="1">
    <citation type="submission" date="2019-03" db="EMBL/GenBank/DDBJ databases">
        <title>Genomic Encyclopedia of Type Strains, Phase IV (KMG-IV): sequencing the most valuable type-strain genomes for metagenomic binning, comparative biology and taxonomic classification.</title>
        <authorList>
            <person name="Goeker M."/>
        </authorList>
    </citation>
    <scope>NUCLEOTIDE SEQUENCE [LARGE SCALE GENOMIC DNA]</scope>
    <source>
        <strain evidence="11 12">DSM 1709</strain>
    </source>
</reference>
<dbReference type="AlphaFoldDB" id="A0A4R2MIZ1"/>
<dbReference type="RefSeq" id="WP_132644275.1">
    <property type="nucleotide sequence ID" value="NZ_CP181386.1"/>
</dbReference>
<dbReference type="GeneID" id="99686855"/>
<evidence type="ECO:0000259" key="9">
    <source>
        <dbReference type="Pfam" id="PF01551"/>
    </source>
</evidence>
<comment type="cofactor">
    <cofactor evidence="1">
        <name>Zn(2+)</name>
        <dbReference type="ChEBI" id="CHEBI:29105"/>
    </cofactor>
</comment>
<comment type="subcellular location">
    <subcellularLocation>
        <location evidence="2">Cell envelope</location>
    </subcellularLocation>
</comment>
<sequence length="456" mass="49151">MGPSISPERLISQAQAFAGRHRRSIIASVVVALGGFGITAFGIAPLAPDASLLPQRLITEDVTPEDVQAQADALADLALQLDRTEITRGTDTPQSLLARLGVTDDAAARFLRNDTLARKVVGGRGGKMVQARTSDSGELARLVVRYPAENPEQSRTHFTRLTIERSGSGFTSRLETAALAVQTRLGSGTIQSSLFAATDAAMLPDAVAIQIADIFSAEIDFHRELRKGDTFSVVYEALTADGEVVPWNEGVGRVLATEFVNRGQSYQAVWFNPGSKGGYYDLAGRSLRRSFLASPMEFSRVTSGFAMRLHPIQKTWRAHKGVDYGAPTGTPVRTVADGVVDIAGRQNGYGNVIQIQHGNGRATLYAHLSRIDVKKGQRVEQGQRIGAVGATGWATGPHLHFEFKLNGMQQDPLRVARSAEQVTLDAAARTRLAQLAQGLRSQLQLAEARAARPSFE</sequence>
<keyword evidence="5 11" id="KW-0378">Hydrolase</keyword>
<keyword evidence="4" id="KW-0479">Metal-binding</keyword>
<dbReference type="Proteomes" id="UP000295106">
    <property type="component" value="Unassembled WGS sequence"/>
</dbReference>
<evidence type="ECO:0000256" key="1">
    <source>
        <dbReference type="ARBA" id="ARBA00001947"/>
    </source>
</evidence>
<dbReference type="GO" id="GO:0046872">
    <property type="term" value="F:metal ion binding"/>
    <property type="evidence" value="ECO:0007669"/>
    <property type="project" value="UniProtKB-KW"/>
</dbReference>
<dbReference type="InterPro" id="IPR050570">
    <property type="entry name" value="Cell_wall_metabolism_enzyme"/>
</dbReference>
<dbReference type="Pfam" id="PF19425">
    <property type="entry name" value="Csd3_N2"/>
    <property type="match status" value="1"/>
</dbReference>
<dbReference type="GO" id="GO:0030313">
    <property type="term" value="C:cell envelope"/>
    <property type="evidence" value="ECO:0007669"/>
    <property type="project" value="UniProtKB-SubCell"/>
</dbReference>
<evidence type="ECO:0000259" key="10">
    <source>
        <dbReference type="Pfam" id="PF19425"/>
    </source>
</evidence>
<dbReference type="Pfam" id="PF01551">
    <property type="entry name" value="Peptidase_M23"/>
    <property type="match status" value="1"/>
</dbReference>
<organism evidence="11 12">
    <name type="scientific">Rubrivivax gelatinosus</name>
    <name type="common">Rhodocyclus gelatinosus</name>
    <name type="synonym">Rhodopseudomonas gelatinosa</name>
    <dbReference type="NCBI Taxonomy" id="28068"/>
    <lineage>
        <taxon>Bacteria</taxon>
        <taxon>Pseudomonadati</taxon>
        <taxon>Pseudomonadota</taxon>
        <taxon>Betaproteobacteria</taxon>
        <taxon>Burkholderiales</taxon>
        <taxon>Sphaerotilaceae</taxon>
        <taxon>Rubrivivax</taxon>
    </lineage>
</organism>
<evidence type="ECO:0000313" key="11">
    <source>
        <dbReference type="EMBL" id="TCP05255.1"/>
    </source>
</evidence>
<dbReference type="PANTHER" id="PTHR21666">
    <property type="entry name" value="PEPTIDASE-RELATED"/>
    <property type="match status" value="1"/>
</dbReference>
<dbReference type="Gene3D" id="3.10.450.350">
    <property type="match status" value="2"/>
</dbReference>
<evidence type="ECO:0000256" key="2">
    <source>
        <dbReference type="ARBA" id="ARBA00004196"/>
    </source>
</evidence>